<dbReference type="PANTHER" id="PTHR45886">
    <property type="entry name" value="NUCLEAR HORMONE RECEPTOR FAMILY-RELATED-RELATED"/>
    <property type="match status" value="1"/>
</dbReference>
<evidence type="ECO:0000256" key="5">
    <source>
        <dbReference type="ARBA" id="ARBA00022833"/>
    </source>
</evidence>
<dbReference type="InterPro" id="IPR035500">
    <property type="entry name" value="NHR-like_dom_sf"/>
</dbReference>
<dbReference type="GO" id="GO:0005634">
    <property type="term" value="C:nucleus"/>
    <property type="evidence" value="ECO:0007669"/>
    <property type="project" value="UniProtKB-SubCell"/>
</dbReference>
<feature type="domain" description="NR LBD" evidence="13">
    <location>
        <begin position="155"/>
        <end position="400"/>
    </location>
</feature>
<evidence type="ECO:0000313" key="14">
    <source>
        <dbReference type="Proteomes" id="UP000887540"/>
    </source>
</evidence>
<comment type="similarity">
    <text evidence="2 11">Belongs to the nuclear hormone receptor family.</text>
</comment>
<dbReference type="Gene3D" id="3.30.50.10">
    <property type="entry name" value="Erythroid Transcription Factor GATA-1, subunit A"/>
    <property type="match status" value="1"/>
</dbReference>
<dbReference type="InterPro" id="IPR000536">
    <property type="entry name" value="Nucl_hrmn_rcpt_lig-bd"/>
</dbReference>
<keyword evidence="9 11" id="KW-0675">Receptor</keyword>
<proteinExistence type="inferred from homology"/>
<keyword evidence="7 11" id="KW-0238">DNA-binding</keyword>
<name>A0A914DLK1_9BILA</name>
<dbReference type="PROSITE" id="PS51843">
    <property type="entry name" value="NR_LBD"/>
    <property type="match status" value="1"/>
</dbReference>
<keyword evidence="8 11" id="KW-0804">Transcription</keyword>
<accession>A0A914DLK1</accession>
<dbReference type="WBParaSite" id="ACRNAN_scaffold3060.g31443.t1">
    <property type="protein sequence ID" value="ACRNAN_scaffold3060.g31443.t1"/>
    <property type="gene ID" value="ACRNAN_scaffold3060.g31443"/>
</dbReference>
<dbReference type="InterPro" id="IPR049636">
    <property type="entry name" value="HNF4-like_DBD"/>
</dbReference>
<dbReference type="InterPro" id="IPR013088">
    <property type="entry name" value="Znf_NHR/GATA"/>
</dbReference>
<dbReference type="Pfam" id="PF00105">
    <property type="entry name" value="zf-C4"/>
    <property type="match status" value="1"/>
</dbReference>
<comment type="subcellular location">
    <subcellularLocation>
        <location evidence="1 11">Nucleus</location>
    </subcellularLocation>
</comment>
<evidence type="ECO:0000256" key="11">
    <source>
        <dbReference type="RuleBase" id="RU004334"/>
    </source>
</evidence>
<dbReference type="CDD" id="cd06960">
    <property type="entry name" value="NR_DBD_HNF4A"/>
    <property type="match status" value="1"/>
</dbReference>
<evidence type="ECO:0000256" key="7">
    <source>
        <dbReference type="ARBA" id="ARBA00023125"/>
    </source>
</evidence>
<dbReference type="Proteomes" id="UP000887540">
    <property type="component" value="Unplaced"/>
</dbReference>
<keyword evidence="14" id="KW-1185">Reference proteome</keyword>
<dbReference type="PROSITE" id="PS51030">
    <property type="entry name" value="NUCLEAR_REC_DBD_2"/>
    <property type="match status" value="1"/>
</dbReference>
<dbReference type="GO" id="GO:0008270">
    <property type="term" value="F:zinc ion binding"/>
    <property type="evidence" value="ECO:0007669"/>
    <property type="project" value="UniProtKB-KW"/>
</dbReference>
<keyword evidence="10 11" id="KW-0539">Nucleus</keyword>
<sequence length="412" mass="48533">MKKTTRKRKNPNILNSCAVCEAPTQYSHYGAPSCFACKIFFRRMVLAENRIQCKYNPTCLICPSCRFDKCILVGMNPRVIQFPNSAKAIEIVAYITRRKQMLEEKYCQLPIVKKPTFTNSVNWYEIDSLLYLEAKVRQLRESEYNPTFYFENIHEILENPSELANSHKYEKPKNWPINMDNLRENYDYIFHELNALSKRFKRNWLVVDIIITIETVKTLPFFYQLSPEDKIKLLEYVAIINSELMKYFYATQYRKNVLVYPDGFIPIKSITNSPSDSREISQIEYKVYCQNENSIENANLNLVEYILLKSIIFCYSTIPGISEKGNRLLTEHRESYASLLLKYLQTNMGAECGAKRYLEILSLIPRLAQIAADTRQIYIQMGLMKRKHMRLHQYALDFDEPLSELLDQLFFK</sequence>
<evidence type="ECO:0000256" key="2">
    <source>
        <dbReference type="ARBA" id="ARBA00005993"/>
    </source>
</evidence>
<dbReference type="PRINTS" id="PR00047">
    <property type="entry name" value="STROIDFINGER"/>
</dbReference>
<protein>
    <submittedName>
        <fullName evidence="15">Uncharacterized protein</fullName>
    </submittedName>
</protein>
<evidence type="ECO:0000313" key="15">
    <source>
        <dbReference type="WBParaSite" id="ACRNAN_scaffold3060.g31443.t1"/>
    </source>
</evidence>
<dbReference type="InterPro" id="IPR001723">
    <property type="entry name" value="Nuclear_hrmn_rcpt"/>
</dbReference>
<organism evidence="14 15">
    <name type="scientific">Acrobeloides nanus</name>
    <dbReference type="NCBI Taxonomy" id="290746"/>
    <lineage>
        <taxon>Eukaryota</taxon>
        <taxon>Metazoa</taxon>
        <taxon>Ecdysozoa</taxon>
        <taxon>Nematoda</taxon>
        <taxon>Chromadorea</taxon>
        <taxon>Rhabditida</taxon>
        <taxon>Tylenchina</taxon>
        <taxon>Cephalobomorpha</taxon>
        <taxon>Cephaloboidea</taxon>
        <taxon>Cephalobidae</taxon>
        <taxon>Acrobeloides</taxon>
    </lineage>
</organism>
<dbReference type="PROSITE" id="PS00031">
    <property type="entry name" value="NUCLEAR_REC_DBD_1"/>
    <property type="match status" value="1"/>
</dbReference>
<dbReference type="SUPFAM" id="SSF57716">
    <property type="entry name" value="Glucocorticoid receptor-like (DNA-binding domain)"/>
    <property type="match status" value="1"/>
</dbReference>
<evidence type="ECO:0000256" key="1">
    <source>
        <dbReference type="ARBA" id="ARBA00004123"/>
    </source>
</evidence>
<dbReference type="PRINTS" id="PR00398">
    <property type="entry name" value="STRDHORMONER"/>
</dbReference>
<evidence type="ECO:0000256" key="9">
    <source>
        <dbReference type="ARBA" id="ARBA00023170"/>
    </source>
</evidence>
<dbReference type="Gene3D" id="1.10.565.10">
    <property type="entry name" value="Retinoid X Receptor"/>
    <property type="match status" value="1"/>
</dbReference>
<feature type="domain" description="Nuclear receptor" evidence="12">
    <location>
        <begin position="14"/>
        <end position="82"/>
    </location>
</feature>
<keyword evidence="3 11" id="KW-0479">Metal-binding</keyword>
<evidence type="ECO:0000256" key="3">
    <source>
        <dbReference type="ARBA" id="ARBA00022723"/>
    </source>
</evidence>
<evidence type="ECO:0000259" key="13">
    <source>
        <dbReference type="PROSITE" id="PS51843"/>
    </source>
</evidence>
<keyword evidence="5 11" id="KW-0862">Zinc</keyword>
<keyword evidence="4 11" id="KW-0863">Zinc-finger</keyword>
<dbReference type="SMART" id="SM00399">
    <property type="entry name" value="ZnF_C4"/>
    <property type="match status" value="1"/>
</dbReference>
<dbReference type="GO" id="GO:0000978">
    <property type="term" value="F:RNA polymerase II cis-regulatory region sequence-specific DNA binding"/>
    <property type="evidence" value="ECO:0007669"/>
    <property type="project" value="InterPro"/>
</dbReference>
<dbReference type="SMART" id="SM00430">
    <property type="entry name" value="HOLI"/>
    <property type="match status" value="1"/>
</dbReference>
<dbReference type="PANTHER" id="PTHR45886:SF18">
    <property type="entry name" value="NR LBD DOMAIN-CONTAINING PROTEIN-RELATED"/>
    <property type="match status" value="1"/>
</dbReference>
<dbReference type="AlphaFoldDB" id="A0A914DLK1"/>
<keyword evidence="6 11" id="KW-0805">Transcription regulation</keyword>
<dbReference type="InterPro" id="IPR001628">
    <property type="entry name" value="Znf_hrmn_rcpt"/>
</dbReference>
<dbReference type="Pfam" id="PF00104">
    <property type="entry name" value="Hormone_recep"/>
    <property type="match status" value="1"/>
</dbReference>
<evidence type="ECO:0000256" key="8">
    <source>
        <dbReference type="ARBA" id="ARBA00023163"/>
    </source>
</evidence>
<evidence type="ECO:0000256" key="10">
    <source>
        <dbReference type="ARBA" id="ARBA00023242"/>
    </source>
</evidence>
<evidence type="ECO:0000256" key="4">
    <source>
        <dbReference type="ARBA" id="ARBA00022771"/>
    </source>
</evidence>
<evidence type="ECO:0000256" key="6">
    <source>
        <dbReference type="ARBA" id="ARBA00023015"/>
    </source>
</evidence>
<evidence type="ECO:0000259" key="12">
    <source>
        <dbReference type="PROSITE" id="PS51030"/>
    </source>
</evidence>
<reference evidence="15" key="1">
    <citation type="submission" date="2022-11" db="UniProtKB">
        <authorList>
            <consortium name="WormBaseParasite"/>
        </authorList>
    </citation>
    <scope>IDENTIFICATION</scope>
</reference>
<dbReference type="SUPFAM" id="SSF48508">
    <property type="entry name" value="Nuclear receptor ligand-binding domain"/>
    <property type="match status" value="1"/>
</dbReference>
<dbReference type="GO" id="GO:0003700">
    <property type="term" value="F:DNA-binding transcription factor activity"/>
    <property type="evidence" value="ECO:0007669"/>
    <property type="project" value="InterPro"/>
</dbReference>